<gene>
    <name evidence="1" type="ORF">DPMN_085592</name>
</gene>
<comment type="caution">
    <text evidence="1">The sequence shown here is derived from an EMBL/GenBank/DDBJ whole genome shotgun (WGS) entry which is preliminary data.</text>
</comment>
<reference evidence="1" key="2">
    <citation type="submission" date="2020-11" db="EMBL/GenBank/DDBJ databases">
        <authorList>
            <person name="McCartney M.A."/>
            <person name="Auch B."/>
            <person name="Kono T."/>
            <person name="Mallez S."/>
            <person name="Becker A."/>
            <person name="Gohl D.M."/>
            <person name="Silverstein K.A.T."/>
            <person name="Koren S."/>
            <person name="Bechman K.B."/>
            <person name="Herman A."/>
            <person name="Abrahante J.E."/>
            <person name="Garbe J."/>
        </authorList>
    </citation>
    <scope>NUCLEOTIDE SEQUENCE</scope>
    <source>
        <strain evidence="1">Duluth1</strain>
        <tissue evidence="1">Whole animal</tissue>
    </source>
</reference>
<dbReference type="EMBL" id="JAIWYP010000016">
    <property type="protein sequence ID" value="KAH3698076.1"/>
    <property type="molecule type" value="Genomic_DNA"/>
</dbReference>
<accession>A0A9D4BD05</accession>
<evidence type="ECO:0000313" key="1">
    <source>
        <dbReference type="EMBL" id="KAH3698076.1"/>
    </source>
</evidence>
<keyword evidence="2" id="KW-1185">Reference proteome</keyword>
<protein>
    <submittedName>
        <fullName evidence="1">Uncharacterized protein</fullName>
    </submittedName>
</protein>
<sequence length="123" mass="14304">MERKEPMTCFIRNLENTIDNGTTNRKNKKRQDTLNDIQTQLREIQGPLKSGINPIRSELHDLTDSDEELDDDISCCNCNQITHVTLGNQPCLKIVNWAQSDRFECWEHLAFCTSVRVVRRNDL</sequence>
<dbReference type="AlphaFoldDB" id="A0A9D4BD05"/>
<organism evidence="1 2">
    <name type="scientific">Dreissena polymorpha</name>
    <name type="common">Zebra mussel</name>
    <name type="synonym">Mytilus polymorpha</name>
    <dbReference type="NCBI Taxonomy" id="45954"/>
    <lineage>
        <taxon>Eukaryota</taxon>
        <taxon>Metazoa</taxon>
        <taxon>Spiralia</taxon>
        <taxon>Lophotrochozoa</taxon>
        <taxon>Mollusca</taxon>
        <taxon>Bivalvia</taxon>
        <taxon>Autobranchia</taxon>
        <taxon>Heteroconchia</taxon>
        <taxon>Euheterodonta</taxon>
        <taxon>Imparidentia</taxon>
        <taxon>Neoheterodontei</taxon>
        <taxon>Myida</taxon>
        <taxon>Dreissenoidea</taxon>
        <taxon>Dreissenidae</taxon>
        <taxon>Dreissena</taxon>
    </lineage>
</organism>
<dbReference type="Proteomes" id="UP000828390">
    <property type="component" value="Unassembled WGS sequence"/>
</dbReference>
<evidence type="ECO:0000313" key="2">
    <source>
        <dbReference type="Proteomes" id="UP000828390"/>
    </source>
</evidence>
<name>A0A9D4BD05_DREPO</name>
<proteinExistence type="predicted"/>
<reference evidence="1" key="1">
    <citation type="journal article" date="2019" name="bioRxiv">
        <title>The Genome of the Zebra Mussel, Dreissena polymorpha: A Resource for Invasive Species Research.</title>
        <authorList>
            <person name="McCartney M.A."/>
            <person name="Auch B."/>
            <person name="Kono T."/>
            <person name="Mallez S."/>
            <person name="Zhang Y."/>
            <person name="Obille A."/>
            <person name="Becker A."/>
            <person name="Abrahante J.E."/>
            <person name="Garbe J."/>
            <person name="Badalamenti J.P."/>
            <person name="Herman A."/>
            <person name="Mangelson H."/>
            <person name="Liachko I."/>
            <person name="Sullivan S."/>
            <person name="Sone E.D."/>
            <person name="Koren S."/>
            <person name="Silverstein K.A.T."/>
            <person name="Beckman K.B."/>
            <person name="Gohl D.M."/>
        </authorList>
    </citation>
    <scope>NUCLEOTIDE SEQUENCE</scope>
    <source>
        <strain evidence="1">Duluth1</strain>
        <tissue evidence="1">Whole animal</tissue>
    </source>
</reference>